<organism evidence="1 2">
    <name type="scientific">Hymenoscyphus fraxineus</name>
    <dbReference type="NCBI Taxonomy" id="746836"/>
    <lineage>
        <taxon>Eukaryota</taxon>
        <taxon>Fungi</taxon>
        <taxon>Dikarya</taxon>
        <taxon>Ascomycota</taxon>
        <taxon>Pezizomycotina</taxon>
        <taxon>Leotiomycetes</taxon>
        <taxon>Helotiales</taxon>
        <taxon>Helotiaceae</taxon>
        <taxon>Hymenoscyphus</taxon>
    </lineage>
</organism>
<name>A0A9N9KY34_9HELO</name>
<sequence length="127" mass="14435">MQRLPNGELVPVPPPAPGRFNQANWLQRWDGAAVNSTACIRGLREIFDASNTYWAAFTANVKIAVETEELGEENLERLEYVKSLRVRYKESEGALNWLDGAALYQVMRWFKECFLVLQRGSKDGDNA</sequence>
<accession>A0A9N9KY34</accession>
<keyword evidence="2" id="KW-1185">Reference proteome</keyword>
<gene>
    <name evidence="1" type="ORF">HYFRA_00007187</name>
</gene>
<dbReference type="Proteomes" id="UP000696280">
    <property type="component" value="Unassembled WGS sequence"/>
</dbReference>
<comment type="caution">
    <text evidence="1">The sequence shown here is derived from an EMBL/GenBank/DDBJ whole genome shotgun (WGS) entry which is preliminary data.</text>
</comment>
<evidence type="ECO:0000313" key="2">
    <source>
        <dbReference type="Proteomes" id="UP000696280"/>
    </source>
</evidence>
<dbReference type="EMBL" id="CAJVRL010000060">
    <property type="protein sequence ID" value="CAG8955171.1"/>
    <property type="molecule type" value="Genomic_DNA"/>
</dbReference>
<protein>
    <submittedName>
        <fullName evidence="1">Uncharacterized protein</fullName>
    </submittedName>
</protein>
<proteinExistence type="predicted"/>
<reference evidence="1" key="1">
    <citation type="submission" date="2021-07" db="EMBL/GenBank/DDBJ databases">
        <authorList>
            <person name="Durling M."/>
        </authorList>
    </citation>
    <scope>NUCLEOTIDE SEQUENCE</scope>
</reference>
<dbReference type="OrthoDB" id="10291004at2759"/>
<evidence type="ECO:0000313" key="1">
    <source>
        <dbReference type="EMBL" id="CAG8955171.1"/>
    </source>
</evidence>
<dbReference type="AlphaFoldDB" id="A0A9N9KY34"/>